<dbReference type="SUPFAM" id="SSF51445">
    <property type="entry name" value="(Trans)glycosidases"/>
    <property type="match status" value="1"/>
</dbReference>
<evidence type="ECO:0000259" key="7">
    <source>
        <dbReference type="Pfam" id="PF16355"/>
    </source>
</evidence>
<dbReference type="InterPro" id="IPR023232">
    <property type="entry name" value="Glyco_hydro_2_AS"/>
</dbReference>
<dbReference type="EMBL" id="WAGX01000008">
    <property type="protein sequence ID" value="KAB1434518.1"/>
    <property type="molecule type" value="Genomic_DNA"/>
</dbReference>
<dbReference type="InterPro" id="IPR032311">
    <property type="entry name" value="DUF4982"/>
</dbReference>
<gene>
    <name evidence="9" type="ORF">F7O84_18720</name>
</gene>
<proteinExistence type="inferred from homology"/>
<dbReference type="InterPro" id="IPR017853">
    <property type="entry name" value="GH"/>
</dbReference>
<dbReference type="InterPro" id="IPR006103">
    <property type="entry name" value="Glyco_hydro_2_cat"/>
</dbReference>
<reference evidence="9 10" key="2">
    <citation type="submission" date="2020-02" db="EMBL/GenBank/DDBJ databases">
        <title>Candidatus Galacturonibacter soehngenii shows hetero-acetogenic catabolism of galacturonic acid but lacks a canonical carbon monoxide dehydrogenase/acetyl-CoA synthase complex.</title>
        <authorList>
            <person name="Diender M."/>
            <person name="Stouten G.R."/>
            <person name="Petersen J.F."/>
            <person name="Nielsen P.H."/>
            <person name="Dueholm M.S."/>
            <person name="Pronk J.T."/>
            <person name="Van Loosdrecht M.C.M."/>
        </authorList>
    </citation>
    <scope>NUCLEOTIDE SEQUENCE [LARGE SCALE GENOMIC DNA]</scope>
    <source>
        <strain evidence="9">GalUA</strain>
    </source>
</reference>
<evidence type="ECO:0000259" key="8">
    <source>
        <dbReference type="Pfam" id="PF18565"/>
    </source>
</evidence>
<dbReference type="InterPro" id="IPR006104">
    <property type="entry name" value="Glyco_hydro_2_N"/>
</dbReference>
<dbReference type="Pfam" id="PF02837">
    <property type="entry name" value="Glyco_hydro_2_N"/>
    <property type="match status" value="1"/>
</dbReference>
<comment type="similarity">
    <text evidence="1">Belongs to the glycosyl hydrolase 2 family.</text>
</comment>
<comment type="caution">
    <text evidence="9">The sequence shown here is derived from an EMBL/GenBank/DDBJ whole genome shotgun (WGS) entry which is preliminary data.</text>
</comment>
<dbReference type="Pfam" id="PF02836">
    <property type="entry name" value="Glyco_hydro_2_C"/>
    <property type="match status" value="1"/>
</dbReference>
<accession>A0A7V7QHQ2</accession>
<dbReference type="Pfam" id="PF16355">
    <property type="entry name" value="DUF4982"/>
    <property type="match status" value="1"/>
</dbReference>
<sequence length="1127" mass="129023">MSTKHPFNTNWKFSKQNLGRTLSEMDKDDIQWQSVDIPHDWLIYQDDLYENSEGWYQKFFTYHPQKDSNLSLCFDGVYMNSTLFINQKEVGTWQYGYTSFEYEITDFLIPGENKIMLRVKHESPNSRWYSGAGIYRNVWLKHYPNHHFLSNGIYISTRKTKNGFQFIVTHELSEPTFGNVLHTLIDQSGTVLMTHLVSNQWIDIPSPILWTLENPYLYTLQSELISKDCLIDSIQNRFGVRTLLFDCKNGFFLNGKHIKLNGVCQHHDLGALGSAFNLSAAKRQLNLLKEMGVNAIRFSHNMPAQELLDLTDEMGILVINEAFDMWERAKTPYDYARFFKSESAKDVKSWIRRDRNHPSVIMWSIGNEIYDTHVDLHGAELTRYLIEETQKHDPRKNAHITMGSNYMPWENARKCADIIKLIGYNYAEKLYHNDHNEHPDWMIYGSETSSLVQSRGIYHFPLKEPILSDDDKQCSALGNSATSWGAKSMEACIIAERDTPFSMGQFIWTGFDYIGEPTPYHTRNSYFGQIDTAGFPKDSFYFYQSAWTHYKENPMIHIAPYWDFNENQLIDVRVMSNAPKVELFLNGISKGVQCLEHQTGSKLIADYQIPYQKGHLYAIAYDEENEMIARDDKYSFQDATSLLLTPDKIETTANGEDLIFITIQAKDLDDRFVENANNRVFVKVEGEGRLVGLDNGDSTDTDSYKGTSRRLFNGKLLAIVAPTLTSGKIMVNVTSPCLMAAQLELTSVLSPSTPVVSSLLSCKESKVTSEVPVRKIEILAKQGQQFTKEQTSLQVEAKLYPNYATFKDITWQITNDAGVPIKLASFEKINSSGTQLLLTAHGDGDFRLRASCKNDKKHADIISSLEFHIDGIGSLTQNPYEFISGSLFDSFEGEVSNGNERGVATAREQKTILTYENLDFGDYGSDCLTIPIFELESASTIINFYEGHTLEQKGRFLGSFCYHKQSIWNVYQEETFHLNKRLTGVTSLSIEVEHKIHIKGFSFTKIEKAFEKLYATEANYIYGDTFIRKETCVEGIGNNVSFEFQNMDFKECGVHSLTICGHSPIDKNTIHIRFHGKDGDAYDIAEFAYTKDYEEQSFNVSPIYGVQTVTFVFLPGSNFDFKWFQFH</sequence>
<dbReference type="PANTHER" id="PTHR42732">
    <property type="entry name" value="BETA-GALACTOSIDASE"/>
    <property type="match status" value="1"/>
</dbReference>
<dbReference type="Gene3D" id="2.60.40.10">
    <property type="entry name" value="Immunoglobulins"/>
    <property type="match status" value="3"/>
</dbReference>
<dbReference type="PRINTS" id="PR00132">
    <property type="entry name" value="GLHYDRLASE2"/>
</dbReference>
<keyword evidence="10" id="KW-1185">Reference proteome</keyword>
<protein>
    <submittedName>
        <fullName evidence="9">DUF4982 domain-containing protein</fullName>
    </submittedName>
</protein>
<dbReference type="Pfam" id="PF18565">
    <property type="entry name" value="Glyco_hydro2_C5"/>
    <property type="match status" value="1"/>
</dbReference>
<dbReference type="InterPro" id="IPR008979">
    <property type="entry name" value="Galactose-bd-like_sf"/>
</dbReference>
<feature type="domain" description="Glycoside hydrolase family 2 immunoglobulin-like beta-sandwich" evidence="4">
    <location>
        <begin position="201"/>
        <end position="241"/>
    </location>
</feature>
<dbReference type="GO" id="GO:0004553">
    <property type="term" value="F:hydrolase activity, hydrolyzing O-glycosyl compounds"/>
    <property type="evidence" value="ECO:0007669"/>
    <property type="project" value="InterPro"/>
</dbReference>
<evidence type="ECO:0000256" key="3">
    <source>
        <dbReference type="ARBA" id="ARBA00023295"/>
    </source>
</evidence>
<dbReference type="InterPro" id="IPR040605">
    <property type="entry name" value="Glyco_hydro2_dom5"/>
</dbReference>
<name>A0A7V7QHQ2_9FIRM</name>
<evidence type="ECO:0000313" key="10">
    <source>
        <dbReference type="Proteomes" id="UP000461768"/>
    </source>
</evidence>
<evidence type="ECO:0000259" key="5">
    <source>
        <dbReference type="Pfam" id="PF02836"/>
    </source>
</evidence>
<feature type="domain" description="Glycoside hydrolase family 2 catalytic" evidence="5">
    <location>
        <begin position="249"/>
        <end position="430"/>
    </location>
</feature>
<reference evidence="9 10" key="1">
    <citation type="submission" date="2019-09" db="EMBL/GenBank/DDBJ databases">
        <authorList>
            <person name="Valk L.C."/>
        </authorList>
    </citation>
    <scope>NUCLEOTIDE SEQUENCE [LARGE SCALE GENOMIC DNA]</scope>
    <source>
        <strain evidence="9">GalUA</strain>
    </source>
</reference>
<feature type="domain" description="Glycosyl hydrolases family 2 sugar binding" evidence="6">
    <location>
        <begin position="50"/>
        <end position="144"/>
    </location>
</feature>
<dbReference type="InterPro" id="IPR013783">
    <property type="entry name" value="Ig-like_fold"/>
</dbReference>
<evidence type="ECO:0000313" key="9">
    <source>
        <dbReference type="EMBL" id="KAB1434518.1"/>
    </source>
</evidence>
<organism evidence="9 10">
    <name type="scientific">Candidatus Galacturonatibacter soehngenii</name>
    <dbReference type="NCBI Taxonomy" id="2307010"/>
    <lineage>
        <taxon>Bacteria</taxon>
        <taxon>Bacillati</taxon>
        <taxon>Bacillota</taxon>
        <taxon>Clostridia</taxon>
        <taxon>Lachnospirales</taxon>
        <taxon>Lachnospiraceae</taxon>
        <taxon>Candidatus Galacturonatibacter</taxon>
    </lineage>
</organism>
<keyword evidence="2" id="KW-0378">Hydrolase</keyword>
<dbReference type="InterPro" id="IPR036156">
    <property type="entry name" value="Beta-gal/glucu_dom_sf"/>
</dbReference>
<evidence type="ECO:0000256" key="2">
    <source>
        <dbReference type="ARBA" id="ARBA00022801"/>
    </source>
</evidence>
<keyword evidence="3" id="KW-0326">Glycosidase</keyword>
<evidence type="ECO:0000259" key="4">
    <source>
        <dbReference type="Pfam" id="PF00703"/>
    </source>
</evidence>
<dbReference type="SUPFAM" id="SSF49303">
    <property type="entry name" value="beta-Galactosidase/glucuronidase domain"/>
    <property type="match status" value="1"/>
</dbReference>
<dbReference type="GO" id="GO:0005975">
    <property type="term" value="P:carbohydrate metabolic process"/>
    <property type="evidence" value="ECO:0007669"/>
    <property type="project" value="InterPro"/>
</dbReference>
<dbReference type="SUPFAM" id="SSF49785">
    <property type="entry name" value="Galactose-binding domain-like"/>
    <property type="match status" value="2"/>
</dbReference>
<dbReference type="Proteomes" id="UP000461768">
    <property type="component" value="Unassembled WGS sequence"/>
</dbReference>
<dbReference type="PANTHER" id="PTHR42732:SF1">
    <property type="entry name" value="BETA-MANNOSIDASE"/>
    <property type="match status" value="1"/>
</dbReference>
<dbReference type="InterPro" id="IPR006101">
    <property type="entry name" value="Glyco_hydro_2"/>
</dbReference>
<dbReference type="RefSeq" id="WP_151148604.1">
    <property type="nucleotide sequence ID" value="NZ_WAGX01000008.1"/>
</dbReference>
<feature type="domain" description="DUF4982" evidence="7">
    <location>
        <begin position="568"/>
        <end position="626"/>
    </location>
</feature>
<dbReference type="InterPro" id="IPR051913">
    <property type="entry name" value="GH2_Domain-Containing"/>
</dbReference>
<dbReference type="Gene3D" id="2.60.120.260">
    <property type="entry name" value="Galactose-binding domain-like"/>
    <property type="match status" value="2"/>
</dbReference>
<dbReference type="AlphaFoldDB" id="A0A7V7QHQ2"/>
<dbReference type="Gene3D" id="3.20.20.80">
    <property type="entry name" value="Glycosidases"/>
    <property type="match status" value="1"/>
</dbReference>
<dbReference type="Pfam" id="PF00703">
    <property type="entry name" value="Glyco_hydro_2"/>
    <property type="match status" value="1"/>
</dbReference>
<dbReference type="CDD" id="cd04084">
    <property type="entry name" value="CBM6_xylanase-like"/>
    <property type="match status" value="1"/>
</dbReference>
<dbReference type="OrthoDB" id="9762066at2"/>
<dbReference type="InterPro" id="IPR006102">
    <property type="entry name" value="Ig-like_GH2"/>
</dbReference>
<evidence type="ECO:0000259" key="6">
    <source>
        <dbReference type="Pfam" id="PF02837"/>
    </source>
</evidence>
<dbReference type="PROSITE" id="PS00608">
    <property type="entry name" value="GLYCOSYL_HYDROL_F2_2"/>
    <property type="match status" value="1"/>
</dbReference>
<feature type="domain" description="Glycoside hydrolase family 2" evidence="8">
    <location>
        <begin position="643"/>
        <end position="743"/>
    </location>
</feature>
<evidence type="ECO:0000256" key="1">
    <source>
        <dbReference type="ARBA" id="ARBA00007401"/>
    </source>
</evidence>